<dbReference type="EMBL" id="MN738843">
    <property type="protein sequence ID" value="QHT27823.1"/>
    <property type="molecule type" value="Genomic_DNA"/>
</dbReference>
<reference evidence="1" key="1">
    <citation type="journal article" date="2020" name="Nature">
        <title>Giant virus diversity and host interactions through global metagenomics.</title>
        <authorList>
            <person name="Schulz F."/>
            <person name="Roux S."/>
            <person name="Paez-Espino D."/>
            <person name="Jungbluth S."/>
            <person name="Walsh D.A."/>
            <person name="Denef V.J."/>
            <person name="McMahon K.D."/>
            <person name="Konstantinidis K.T."/>
            <person name="Eloe-Fadrosh E.A."/>
            <person name="Kyrpides N.C."/>
            <person name="Woyke T."/>
        </authorList>
    </citation>
    <scope>NUCLEOTIDE SEQUENCE</scope>
    <source>
        <strain evidence="1">GVMAG-M-3300000115-19</strain>
    </source>
</reference>
<name>A0A6C0EHB7_9ZZZZ</name>
<organism evidence="1">
    <name type="scientific">viral metagenome</name>
    <dbReference type="NCBI Taxonomy" id="1070528"/>
    <lineage>
        <taxon>unclassified sequences</taxon>
        <taxon>metagenomes</taxon>
        <taxon>organismal metagenomes</taxon>
    </lineage>
</organism>
<sequence length="120" mass="13758">MESYQKKRNQQMEAMQTRMSEFILEVANKLPQNYIIDSYSEGGSVKIILPQNNYYPNIKKISVSATKIMEWNDLTTKVLETALVGNNGLIYIEELGYEDVCLHDDNKAVLAEIIRLAQII</sequence>
<evidence type="ECO:0000313" key="1">
    <source>
        <dbReference type="EMBL" id="QHT27823.1"/>
    </source>
</evidence>
<proteinExistence type="predicted"/>
<accession>A0A6C0EHB7</accession>
<protein>
    <submittedName>
        <fullName evidence="1">Uncharacterized protein</fullName>
    </submittedName>
</protein>
<dbReference type="AlphaFoldDB" id="A0A6C0EHB7"/>